<dbReference type="Pfam" id="PF13231">
    <property type="entry name" value="PMT_2"/>
    <property type="match status" value="1"/>
</dbReference>
<feature type="transmembrane region" description="Helical" evidence="8">
    <location>
        <begin position="399"/>
        <end position="420"/>
    </location>
</feature>
<dbReference type="Proteomes" id="UP000285655">
    <property type="component" value="Unassembled WGS sequence"/>
</dbReference>
<dbReference type="PANTHER" id="PTHR33908">
    <property type="entry name" value="MANNOSYLTRANSFERASE YKCB-RELATED"/>
    <property type="match status" value="1"/>
</dbReference>
<feature type="domain" description="Glycosyltransferase RgtA/B/C/D-like" evidence="9">
    <location>
        <begin position="123"/>
        <end position="270"/>
    </location>
</feature>
<evidence type="ECO:0000256" key="5">
    <source>
        <dbReference type="ARBA" id="ARBA00022692"/>
    </source>
</evidence>
<keyword evidence="2" id="KW-1003">Cell membrane</keyword>
<dbReference type="GO" id="GO:0009103">
    <property type="term" value="P:lipopolysaccharide biosynthetic process"/>
    <property type="evidence" value="ECO:0007669"/>
    <property type="project" value="UniProtKB-ARBA"/>
</dbReference>
<evidence type="ECO:0000256" key="3">
    <source>
        <dbReference type="ARBA" id="ARBA00022676"/>
    </source>
</evidence>
<feature type="transmembrane region" description="Helical" evidence="8">
    <location>
        <begin position="343"/>
        <end position="362"/>
    </location>
</feature>
<feature type="transmembrane region" description="Helical" evidence="8">
    <location>
        <begin position="123"/>
        <end position="146"/>
    </location>
</feature>
<proteinExistence type="predicted"/>
<evidence type="ECO:0000313" key="10">
    <source>
        <dbReference type="EMBL" id="RJO61465.1"/>
    </source>
</evidence>
<keyword evidence="7 8" id="KW-0472">Membrane</keyword>
<evidence type="ECO:0000256" key="6">
    <source>
        <dbReference type="ARBA" id="ARBA00022989"/>
    </source>
</evidence>
<dbReference type="GO" id="GO:0016763">
    <property type="term" value="F:pentosyltransferase activity"/>
    <property type="evidence" value="ECO:0007669"/>
    <property type="project" value="TreeGrafter"/>
</dbReference>
<dbReference type="EMBL" id="QZJW01000019">
    <property type="protein sequence ID" value="RJO61465.1"/>
    <property type="molecule type" value="Genomic_DNA"/>
</dbReference>
<protein>
    <recommendedName>
        <fullName evidence="9">Glycosyltransferase RgtA/B/C/D-like domain-containing protein</fullName>
    </recommendedName>
</protein>
<feature type="transmembrane region" description="Helical" evidence="8">
    <location>
        <begin position="183"/>
        <end position="202"/>
    </location>
</feature>
<dbReference type="PANTHER" id="PTHR33908:SF3">
    <property type="entry name" value="UNDECAPRENYL PHOSPHATE-ALPHA-4-AMINO-4-DEOXY-L-ARABINOSE ARABINOSYL TRANSFERASE"/>
    <property type="match status" value="1"/>
</dbReference>
<dbReference type="InterPro" id="IPR050297">
    <property type="entry name" value="LipidA_mod_glycosyltrf_83"/>
</dbReference>
<feature type="transmembrane region" description="Helical" evidence="8">
    <location>
        <begin position="208"/>
        <end position="234"/>
    </location>
</feature>
<keyword evidence="3" id="KW-0328">Glycosyltransferase</keyword>
<evidence type="ECO:0000256" key="7">
    <source>
        <dbReference type="ARBA" id="ARBA00023136"/>
    </source>
</evidence>
<dbReference type="GO" id="GO:0005886">
    <property type="term" value="C:plasma membrane"/>
    <property type="evidence" value="ECO:0007669"/>
    <property type="project" value="UniProtKB-SubCell"/>
</dbReference>
<accession>A0A419DEF3</accession>
<feature type="transmembrane region" description="Helical" evidence="8">
    <location>
        <begin position="255"/>
        <end position="273"/>
    </location>
</feature>
<organism evidence="10 11">
    <name type="scientific">candidate division WS5 bacterium</name>
    <dbReference type="NCBI Taxonomy" id="2093353"/>
    <lineage>
        <taxon>Bacteria</taxon>
        <taxon>candidate division WS5</taxon>
    </lineage>
</organism>
<sequence>MNKESFLNKAKSKFSFKFRKNIESQSENTEPAALNKKSIMERLKNPKELFMSLKNFFSRFSYLWIILLFAFLTRLYRIGSLGANREEMENIERIFSVGNSGEFLNKDISTNLYYALQNGWGRAFGFSLVNMRLLSVLLGILGLYVFYKFVEEWFNRRLAYISTFLISISSFHIFLSRNISHEVLYPVIIVTSLYVLTLAYRYKMWQYFVLAGALLGLGFYVSETTFVLAILFIISGIYFYTKNRKFFTSFVKEKALAILAALIVSLPFIYFMVLNPGVFLSNFTYRPDIILDNARKLVSSIFLSSPGNYMYTVDTDKIFDPFMGITFLLGLIFISLRIKRRKFYFLFAWLVFFALAICLDSTFSLGNIVYLLPVIFILSGRIQTYVLEKWFKTFPFNKFARVTMILGIGFLFALSLTYNYRKVFLAWDRYPDRKLAYNVEPASLNLDNEKAYLYGAGISKETASVILKIKKENLVEVAKLENIPKEKNLYIITSPNQVSSIKTSQKDVNWEELKGKDLNILKGVKSEQKN</sequence>
<evidence type="ECO:0000256" key="1">
    <source>
        <dbReference type="ARBA" id="ARBA00004651"/>
    </source>
</evidence>
<dbReference type="AlphaFoldDB" id="A0A419DEF3"/>
<evidence type="ECO:0000313" key="11">
    <source>
        <dbReference type="Proteomes" id="UP000285655"/>
    </source>
</evidence>
<comment type="caution">
    <text evidence="10">The sequence shown here is derived from an EMBL/GenBank/DDBJ whole genome shotgun (WGS) entry which is preliminary data.</text>
</comment>
<keyword evidence="5 8" id="KW-0812">Transmembrane</keyword>
<evidence type="ECO:0000259" key="9">
    <source>
        <dbReference type="Pfam" id="PF13231"/>
    </source>
</evidence>
<evidence type="ECO:0000256" key="4">
    <source>
        <dbReference type="ARBA" id="ARBA00022679"/>
    </source>
</evidence>
<evidence type="ECO:0000256" key="8">
    <source>
        <dbReference type="SAM" id="Phobius"/>
    </source>
</evidence>
<keyword evidence="4" id="KW-0808">Transferase</keyword>
<dbReference type="GO" id="GO:0010041">
    <property type="term" value="P:response to iron(III) ion"/>
    <property type="evidence" value="ECO:0007669"/>
    <property type="project" value="TreeGrafter"/>
</dbReference>
<dbReference type="InterPro" id="IPR038731">
    <property type="entry name" value="RgtA/B/C-like"/>
</dbReference>
<feature type="transmembrane region" description="Helical" evidence="8">
    <location>
        <begin position="318"/>
        <end position="336"/>
    </location>
</feature>
<comment type="subcellular location">
    <subcellularLocation>
        <location evidence="1">Cell membrane</location>
        <topology evidence="1">Multi-pass membrane protein</topology>
    </subcellularLocation>
</comment>
<feature type="transmembrane region" description="Helical" evidence="8">
    <location>
        <begin position="158"/>
        <end position="176"/>
    </location>
</feature>
<keyword evidence="6 8" id="KW-1133">Transmembrane helix</keyword>
<gene>
    <name evidence="10" type="ORF">C4544_03055</name>
</gene>
<name>A0A419DEF3_9BACT</name>
<reference evidence="10 11" key="1">
    <citation type="journal article" date="2017" name="ISME J.">
        <title>Energy and carbon metabolisms in a deep terrestrial subsurface fluid microbial community.</title>
        <authorList>
            <person name="Momper L."/>
            <person name="Jungbluth S.P."/>
            <person name="Lee M.D."/>
            <person name="Amend J.P."/>
        </authorList>
    </citation>
    <scope>NUCLEOTIDE SEQUENCE [LARGE SCALE GENOMIC DNA]</scope>
    <source>
        <strain evidence="10">SURF_29</strain>
    </source>
</reference>
<feature type="transmembrane region" description="Helical" evidence="8">
    <location>
        <begin position="56"/>
        <end position="76"/>
    </location>
</feature>
<evidence type="ECO:0000256" key="2">
    <source>
        <dbReference type="ARBA" id="ARBA00022475"/>
    </source>
</evidence>